<accession>A0A2D2DDU3</accession>
<name>A0A2D2DDU3_9BURK</name>
<dbReference type="AlphaFoldDB" id="A0A2D2DDU3"/>
<reference evidence="1" key="1">
    <citation type="submission" date="2017-10" db="EMBL/GenBank/DDBJ databases">
        <title>Massilia psychrophilum sp. nov., a novel purple-pigmented bacterium isolated from Tianshan glacier, Xinjiang Municipality, China.</title>
        <authorList>
            <person name="Wang H."/>
        </authorList>
    </citation>
    <scope>NUCLEOTIDE SEQUENCE [LARGE SCALE GENOMIC DNA]</scope>
    <source>
        <strain evidence="1">B2</strain>
    </source>
</reference>
<organism evidence="1 2">
    <name type="scientific">Massilia violaceinigra</name>
    <dbReference type="NCBI Taxonomy" id="2045208"/>
    <lineage>
        <taxon>Bacteria</taxon>
        <taxon>Pseudomonadati</taxon>
        <taxon>Pseudomonadota</taxon>
        <taxon>Betaproteobacteria</taxon>
        <taxon>Burkholderiales</taxon>
        <taxon>Oxalobacteraceae</taxon>
        <taxon>Telluria group</taxon>
        <taxon>Massilia</taxon>
    </lineage>
</organism>
<gene>
    <name evidence="1" type="ORF">CR152_00185</name>
</gene>
<evidence type="ECO:0000313" key="1">
    <source>
        <dbReference type="EMBL" id="ATQ73099.1"/>
    </source>
</evidence>
<dbReference type="Proteomes" id="UP000229897">
    <property type="component" value="Chromosome"/>
</dbReference>
<protein>
    <submittedName>
        <fullName evidence="1">Uncharacterized protein</fullName>
    </submittedName>
</protein>
<dbReference type="EMBL" id="CP024608">
    <property type="protein sequence ID" value="ATQ73099.1"/>
    <property type="molecule type" value="Genomic_DNA"/>
</dbReference>
<evidence type="ECO:0000313" key="2">
    <source>
        <dbReference type="Proteomes" id="UP000229897"/>
    </source>
</evidence>
<dbReference type="KEGG" id="mass:CR152_00185"/>
<sequence>MTKLALSAFTPGLALFHGIRGVFLETGTCAGMTVLKFVVRKTLNLNAIEPRDQFLERRE</sequence>
<keyword evidence="2" id="KW-1185">Reference proteome</keyword>
<proteinExistence type="predicted"/>